<dbReference type="PANTHER" id="PTHR30157">
    <property type="entry name" value="FERRIC REDUCTASE, NADPH-DEPENDENT"/>
    <property type="match status" value="1"/>
</dbReference>
<dbReference type="CDD" id="cd06193">
    <property type="entry name" value="siderophore_interacting"/>
    <property type="match status" value="1"/>
</dbReference>
<reference evidence="2" key="1">
    <citation type="submission" date="2021-01" db="EMBL/GenBank/DDBJ databases">
        <title>Whole genome shotgun sequence of Rhizocola hellebori NBRC 109834.</title>
        <authorList>
            <person name="Komaki H."/>
            <person name="Tamura T."/>
        </authorList>
    </citation>
    <scope>NUCLEOTIDE SEQUENCE</scope>
    <source>
        <strain evidence="2">NBRC 109834</strain>
    </source>
</reference>
<dbReference type="Gene3D" id="3.40.50.80">
    <property type="entry name" value="Nucleotide-binding domain of ferredoxin-NADP reductase (FNR) module"/>
    <property type="match status" value="1"/>
</dbReference>
<evidence type="ECO:0000259" key="1">
    <source>
        <dbReference type="PROSITE" id="PS51384"/>
    </source>
</evidence>
<dbReference type="AlphaFoldDB" id="A0A8J3Q4N2"/>
<proteinExistence type="predicted"/>
<accession>A0A8J3Q4N2</accession>
<protein>
    <recommendedName>
        <fullName evidence="1">FAD-binding FR-type domain-containing protein</fullName>
    </recommendedName>
</protein>
<evidence type="ECO:0000313" key="2">
    <source>
        <dbReference type="EMBL" id="GIH03364.1"/>
    </source>
</evidence>
<dbReference type="Gene3D" id="2.40.30.10">
    <property type="entry name" value="Translation factors"/>
    <property type="match status" value="1"/>
</dbReference>
<dbReference type="PROSITE" id="PS51384">
    <property type="entry name" value="FAD_FR"/>
    <property type="match status" value="1"/>
</dbReference>
<dbReference type="InterPro" id="IPR017938">
    <property type="entry name" value="Riboflavin_synthase-like_b-brl"/>
</dbReference>
<dbReference type="InterPro" id="IPR007037">
    <property type="entry name" value="SIP_rossman_dom"/>
</dbReference>
<dbReference type="PANTHER" id="PTHR30157:SF0">
    <property type="entry name" value="NADPH-DEPENDENT FERRIC-CHELATE REDUCTASE"/>
    <property type="match status" value="1"/>
</dbReference>
<dbReference type="Pfam" id="PF08021">
    <property type="entry name" value="FAD_binding_9"/>
    <property type="match status" value="1"/>
</dbReference>
<gene>
    <name evidence="2" type="ORF">Rhe02_14310</name>
</gene>
<sequence length="283" mass="30494">MVEVAALQRLSPSFLRMTFVGEELNTFADNGFDQRIKVIVPLPGAGVAHLPTGEDWHQRWRALPEHERNPIRTYTVRHVRPAVSEVDVDFVVHEGGTGPAARWMESVTVGDKLALLGPNANHDGDHGGIDFHAPAPGSAILLAGDETAVPAVAGILQRLDAGTQGEAVLEVPHAEDFLPIGAPPGVTVTWLAREGQPHGSLLFAAVKATAARLLPQRTGEQVEDVDVDEQILWEVDNTSRVWVAGEAAMVRALRHLLITEHGVDRGSAAFLGYWRAGRAENNG</sequence>
<evidence type="ECO:0000313" key="3">
    <source>
        <dbReference type="Proteomes" id="UP000612899"/>
    </source>
</evidence>
<keyword evidence="3" id="KW-1185">Reference proteome</keyword>
<dbReference type="GO" id="GO:0016491">
    <property type="term" value="F:oxidoreductase activity"/>
    <property type="evidence" value="ECO:0007669"/>
    <property type="project" value="InterPro"/>
</dbReference>
<dbReference type="InterPro" id="IPR039261">
    <property type="entry name" value="FNR_nucleotide-bd"/>
</dbReference>
<comment type="caution">
    <text evidence="2">The sequence shown here is derived from an EMBL/GenBank/DDBJ whole genome shotgun (WGS) entry which is preliminary data.</text>
</comment>
<dbReference type="InterPro" id="IPR013113">
    <property type="entry name" value="SIP_FAD-bd"/>
</dbReference>
<dbReference type="InterPro" id="IPR017927">
    <property type="entry name" value="FAD-bd_FR_type"/>
</dbReference>
<dbReference type="Pfam" id="PF04954">
    <property type="entry name" value="SIP"/>
    <property type="match status" value="1"/>
</dbReference>
<feature type="domain" description="FAD-binding FR-type" evidence="1">
    <location>
        <begin position="1"/>
        <end position="125"/>
    </location>
</feature>
<dbReference type="RefSeq" id="WP_373320608.1">
    <property type="nucleotide sequence ID" value="NZ_BONY01000007.1"/>
</dbReference>
<organism evidence="2 3">
    <name type="scientific">Rhizocola hellebori</name>
    <dbReference type="NCBI Taxonomy" id="1392758"/>
    <lineage>
        <taxon>Bacteria</taxon>
        <taxon>Bacillati</taxon>
        <taxon>Actinomycetota</taxon>
        <taxon>Actinomycetes</taxon>
        <taxon>Micromonosporales</taxon>
        <taxon>Micromonosporaceae</taxon>
        <taxon>Rhizocola</taxon>
    </lineage>
</organism>
<dbReference type="SUPFAM" id="SSF63380">
    <property type="entry name" value="Riboflavin synthase domain-like"/>
    <property type="match status" value="1"/>
</dbReference>
<dbReference type="InterPro" id="IPR039374">
    <property type="entry name" value="SIP_fam"/>
</dbReference>
<dbReference type="Proteomes" id="UP000612899">
    <property type="component" value="Unassembled WGS sequence"/>
</dbReference>
<name>A0A8J3Q4N2_9ACTN</name>
<dbReference type="EMBL" id="BONY01000007">
    <property type="protein sequence ID" value="GIH03364.1"/>
    <property type="molecule type" value="Genomic_DNA"/>
</dbReference>